<feature type="region of interest" description="Disordered" evidence="1">
    <location>
        <begin position="1"/>
        <end position="29"/>
    </location>
</feature>
<sequence length="146" mass="15832">MTKTRSRSSSASASSSESGAGSERQPPSRLGRTLYSGILMYMAIDGFQNNDKRVAVAEEKGVPMADVLVPFVTGMLFVANLGVLCWKFPRASAGALIVFFLGTTPGIHDFWTMEGEKRQANKINFCKNVALLGGALVFLEEANRHE</sequence>
<accession>A0A5D5AH27</accession>
<evidence type="ECO:0000313" key="3">
    <source>
        <dbReference type="EMBL" id="TYT61016.1"/>
    </source>
</evidence>
<keyword evidence="2" id="KW-0472">Membrane</keyword>
<feature type="transmembrane region" description="Helical" evidence="2">
    <location>
        <begin position="30"/>
        <end position="47"/>
    </location>
</feature>
<evidence type="ECO:0000313" key="4">
    <source>
        <dbReference type="Proteomes" id="UP000324104"/>
    </source>
</evidence>
<dbReference type="AlphaFoldDB" id="A0A5D5AH27"/>
<evidence type="ECO:0000256" key="2">
    <source>
        <dbReference type="SAM" id="Phobius"/>
    </source>
</evidence>
<organism evidence="3 4">
    <name type="scientific">Natrialba swarupiae</name>
    <dbReference type="NCBI Taxonomy" id="2448032"/>
    <lineage>
        <taxon>Archaea</taxon>
        <taxon>Methanobacteriati</taxon>
        <taxon>Methanobacteriota</taxon>
        <taxon>Stenosarchaea group</taxon>
        <taxon>Halobacteria</taxon>
        <taxon>Halobacteriales</taxon>
        <taxon>Natrialbaceae</taxon>
        <taxon>Natrialba</taxon>
    </lineage>
</organism>
<proteinExistence type="predicted"/>
<dbReference type="Proteomes" id="UP000324104">
    <property type="component" value="Unassembled WGS sequence"/>
</dbReference>
<dbReference type="RefSeq" id="WP_149082436.1">
    <property type="nucleotide sequence ID" value="NZ_VTAW01000024.1"/>
</dbReference>
<keyword evidence="2" id="KW-1133">Transmembrane helix</keyword>
<name>A0A5D5AH27_9EURY</name>
<keyword evidence="4" id="KW-1185">Reference proteome</keyword>
<protein>
    <submittedName>
        <fullName evidence="3">DoxX family protein</fullName>
    </submittedName>
</protein>
<gene>
    <name evidence="3" type="ORF">FYC77_15640</name>
</gene>
<dbReference type="EMBL" id="VTAW01000024">
    <property type="protein sequence ID" value="TYT61016.1"/>
    <property type="molecule type" value="Genomic_DNA"/>
</dbReference>
<feature type="compositionally biased region" description="Low complexity" evidence="1">
    <location>
        <begin position="7"/>
        <end position="24"/>
    </location>
</feature>
<reference evidence="3 4" key="1">
    <citation type="submission" date="2019-08" db="EMBL/GenBank/DDBJ databases">
        <title>Archaea genome.</title>
        <authorList>
            <person name="Kajale S."/>
            <person name="Shouche Y."/>
            <person name="Deshpande N."/>
            <person name="Sharma A."/>
        </authorList>
    </citation>
    <scope>NUCLEOTIDE SEQUENCE [LARGE SCALE GENOMIC DNA]</scope>
    <source>
        <strain evidence="3 4">ESP3B_9</strain>
    </source>
</reference>
<comment type="caution">
    <text evidence="3">The sequence shown here is derived from an EMBL/GenBank/DDBJ whole genome shotgun (WGS) entry which is preliminary data.</text>
</comment>
<keyword evidence="2" id="KW-0812">Transmembrane</keyword>
<feature type="transmembrane region" description="Helical" evidence="2">
    <location>
        <begin position="67"/>
        <end position="86"/>
    </location>
</feature>
<evidence type="ECO:0000256" key="1">
    <source>
        <dbReference type="SAM" id="MobiDB-lite"/>
    </source>
</evidence>